<keyword evidence="3" id="KW-0695">RNA-directed DNA polymerase</keyword>
<dbReference type="InterPro" id="IPR043502">
    <property type="entry name" value="DNA/RNA_pol_sf"/>
</dbReference>
<dbReference type="CDD" id="cd01650">
    <property type="entry name" value="RT_nLTR_like"/>
    <property type="match status" value="1"/>
</dbReference>
<dbReference type="EMBL" id="FJ265557">
    <property type="protein sequence ID" value="ADI61825.1"/>
    <property type="molecule type" value="Genomic_DNA"/>
</dbReference>
<evidence type="ECO:0000256" key="1">
    <source>
        <dbReference type="SAM" id="MobiDB-lite"/>
    </source>
</evidence>
<dbReference type="AlphaFoldDB" id="D7F172"/>
<keyword evidence="3" id="KW-0808">Transferase</keyword>
<dbReference type="SUPFAM" id="SSF56672">
    <property type="entry name" value="DNA/RNA polymerases"/>
    <property type="match status" value="1"/>
</dbReference>
<protein>
    <submittedName>
        <fullName evidence="3">Endonuclease-reverse transcriptase</fullName>
    </submittedName>
</protein>
<keyword evidence="3" id="KW-0540">Nuclease</keyword>
<reference evidence="3" key="1">
    <citation type="journal article" date="2010" name="BMC Evol. Biol.">
        <title>Generation of microsatellite repeat families by RTE retrotransposons in lepidopteran genomes.</title>
        <authorList>
            <person name="Tay W.T."/>
            <person name="Behere G.T."/>
            <person name="Batterham P."/>
            <person name="Heckel D.G."/>
        </authorList>
    </citation>
    <scope>NUCLEOTIDE SEQUENCE</scope>
</reference>
<dbReference type="SUPFAM" id="SSF56219">
    <property type="entry name" value="DNase I-like"/>
    <property type="match status" value="1"/>
</dbReference>
<feature type="domain" description="Reverse transcriptase" evidence="2">
    <location>
        <begin position="646"/>
        <end position="915"/>
    </location>
</feature>
<dbReference type="PROSITE" id="PS50878">
    <property type="entry name" value="RT_POL"/>
    <property type="match status" value="1"/>
</dbReference>
<dbReference type="GO" id="GO:0004519">
    <property type="term" value="F:endonuclease activity"/>
    <property type="evidence" value="ECO:0007669"/>
    <property type="project" value="UniProtKB-KW"/>
</dbReference>
<dbReference type="GO" id="GO:0003964">
    <property type="term" value="F:RNA-directed DNA polymerase activity"/>
    <property type="evidence" value="ECO:0007669"/>
    <property type="project" value="UniProtKB-KW"/>
</dbReference>
<proteinExistence type="predicted"/>
<dbReference type="CDD" id="cd09076">
    <property type="entry name" value="L1-EN"/>
    <property type="match status" value="1"/>
</dbReference>
<evidence type="ECO:0000259" key="2">
    <source>
        <dbReference type="PROSITE" id="PS50878"/>
    </source>
</evidence>
<name>D7F172_BOMMO</name>
<dbReference type="InterPro" id="IPR036691">
    <property type="entry name" value="Endo/exonu/phosph_ase_sf"/>
</dbReference>
<keyword evidence="3" id="KW-0548">Nucleotidyltransferase</keyword>
<dbReference type="InterPro" id="IPR000477">
    <property type="entry name" value="RT_dom"/>
</dbReference>
<dbReference type="PANTHER" id="PTHR47027">
    <property type="entry name" value="REVERSE TRANSCRIPTASE DOMAIN-CONTAINING PROTEIN"/>
    <property type="match status" value="1"/>
</dbReference>
<dbReference type="Pfam" id="PF00078">
    <property type="entry name" value="RVT_1"/>
    <property type="match status" value="1"/>
</dbReference>
<keyword evidence="3" id="KW-0255">Endonuclease</keyword>
<dbReference type="PANTHER" id="PTHR47027:SF8">
    <property type="entry name" value="RIBONUCLEASE H"/>
    <property type="match status" value="1"/>
</dbReference>
<dbReference type="InterPro" id="IPR005135">
    <property type="entry name" value="Endo/exonuclease/phosphatase"/>
</dbReference>
<dbReference type="Gene3D" id="3.60.10.10">
    <property type="entry name" value="Endonuclease/exonuclease/phosphatase"/>
    <property type="match status" value="1"/>
</dbReference>
<feature type="region of interest" description="Disordered" evidence="1">
    <location>
        <begin position="115"/>
        <end position="140"/>
    </location>
</feature>
<sequence length="1104" mass="127109">MESLASAGNTFNTLHVSSGWCKTSLTTPSFGRRTLITRPPNWGNSLWRGPCSLEELKIFKKTWRRRQGETTTTISLENVPTLMMSTVNEYARSDDPTDNRRSVIPGSSRVKLATEGTVRARHQARTTANATDDHKRKLPTRHPHRIGAWNVRGLVQEGKLEIVEKEMITRRLTILGLSETHVKGSGHFTMAEGNTFYFSGHESKSQNGVAIIVSQTFKYAVLGYNAISDRIMTIKLRGNPLPINIVQVYAPTAQSSEEEIDSFYGTLEDCINALPRREMLFVQGDWNAKIGDTSRDDHLRKTVGHYGLGTRNDRGERFLEFCVGNSLAITNTFFQHHKRRLYTWKSPGDRYRNQIDFITVDQRWRSSIINTKTLPGADCGSDHQLLMAEVRVRLKSPRQPPKKPLRLSSGEIEYFQHITESTLGTEDVAERTTEQQWLVFKRHISEAVECIKQRRKPQGKKRGWISEDTWTIIDERRKLKANGLTTPAEKAKYRSLCKDIQRLCRKDKNCFFTSICAEVQQHAQKYQTADLFKKVRLLTRQFTAQSWAIENRDGEIITEIDKVAERWSEYCADLYHLEHAMDGSDPLEGCNIHNMELEPDILYTEVTAAIGKLKPNKAVGIDNITAEVLKGLGEKGVAKLVDLCNSIWRSCEWPKDWTHSAILPLHKKGTTRRCDNYRTIALISHTSKVLLHVINSRLRHFLDWQIPQEQAGFVKGKGTREQILNVRLIIETCYEYNIPAVLCFVDYQKAFDCVSWKHLWYVLKDMGVPMHLIQLMRALYLSGRGSVRIGPAQSREFRFEKGVRQGCIVSPILFNIYGEYIMRKTLEEWDGGVTVGGVKISNLRYADDTTLVASSEEEMEELLRRLVIVSEEIGLKINQSKTKIMIVDKYGTLNENNILGQYDIVKTFVYLGSIISNRGGSETEIRRRIGMAKSAMSQLNKIWRDRNILKKTKVQIVETLVFLIFLYGAETWILKESDRRRIDAFEMWCWRRMLRIPWTAFRTNASILNELKVDQRLSTKCLYRVLQYFGHIARKPSDNLERLIVTGKVDGRQSRGRSRKRWSDQVSECLDMRLSHALHCATDRHKWLQITKKGHRRAHHDAQQ</sequence>
<organism evidence="3">
    <name type="scientific">Bombyx mori</name>
    <name type="common">Silk moth</name>
    <dbReference type="NCBI Taxonomy" id="7091"/>
    <lineage>
        <taxon>Eukaryota</taxon>
        <taxon>Metazoa</taxon>
        <taxon>Ecdysozoa</taxon>
        <taxon>Arthropoda</taxon>
        <taxon>Hexapoda</taxon>
        <taxon>Insecta</taxon>
        <taxon>Pterygota</taxon>
        <taxon>Neoptera</taxon>
        <taxon>Endopterygota</taxon>
        <taxon>Lepidoptera</taxon>
        <taxon>Glossata</taxon>
        <taxon>Ditrysia</taxon>
        <taxon>Bombycoidea</taxon>
        <taxon>Bombycidae</taxon>
        <taxon>Bombycinae</taxon>
        <taxon>Bombyx</taxon>
    </lineage>
</organism>
<keyword evidence="3" id="KW-0378">Hydrolase</keyword>
<evidence type="ECO:0000313" key="3">
    <source>
        <dbReference type="EMBL" id="ADI61825.1"/>
    </source>
</evidence>
<dbReference type="Pfam" id="PF03372">
    <property type="entry name" value="Exo_endo_phos"/>
    <property type="match status" value="1"/>
</dbReference>
<accession>D7F172</accession>